<accession>A0ABR6TH73</accession>
<dbReference type="Proteomes" id="UP000534677">
    <property type="component" value="Unassembled WGS sequence"/>
</dbReference>
<organism evidence="1 2">
    <name type="scientific">Pseudomonas cremoris</name>
    <dbReference type="NCBI Taxonomy" id="2724178"/>
    <lineage>
        <taxon>Bacteria</taxon>
        <taxon>Pseudomonadati</taxon>
        <taxon>Pseudomonadota</taxon>
        <taxon>Gammaproteobacteria</taxon>
        <taxon>Pseudomonadales</taxon>
        <taxon>Pseudomonadaceae</taxon>
        <taxon>Pseudomonas</taxon>
    </lineage>
</organism>
<comment type="caution">
    <text evidence="1">The sequence shown here is derived from an EMBL/GenBank/DDBJ whole genome shotgun (WGS) entry which is preliminary data.</text>
</comment>
<name>A0ABR6TH73_9PSED</name>
<keyword evidence="2" id="KW-1185">Reference proteome</keyword>
<gene>
    <name evidence="1" type="ORF">HF209_30510</name>
</gene>
<reference evidence="1 2" key="1">
    <citation type="submission" date="2020-04" db="EMBL/GenBank/DDBJ databases">
        <title>Pseudomonas crami sp. nov., a novel proteolytic bacterial species isolated from cream.</title>
        <authorList>
            <person name="Hofmann K."/>
            <person name="Woller A."/>
            <person name="Huptas C."/>
            <person name="Wenning M."/>
            <person name="Scherer S."/>
            <person name="Doll E.V."/>
        </authorList>
    </citation>
    <scope>NUCLEOTIDE SEQUENCE [LARGE SCALE GENOMIC DNA]</scope>
    <source>
        <strain evidence="1 2">WS 5096</strain>
    </source>
</reference>
<dbReference type="EMBL" id="JAAXCZ010000026">
    <property type="protein sequence ID" value="MBC2385290.1"/>
    <property type="molecule type" value="Genomic_DNA"/>
</dbReference>
<proteinExistence type="predicted"/>
<protein>
    <submittedName>
        <fullName evidence="1">Uncharacterized protein</fullName>
    </submittedName>
</protein>
<dbReference type="RefSeq" id="WP_185710813.1">
    <property type="nucleotide sequence ID" value="NZ_JAAXCZ010000026.1"/>
</dbReference>
<sequence length="82" mass="9937">MTRKLPEFTPVTLLDLRRIWTEHEDQDIRRLTLEVERYRRVMAEIDHLYATVHQAWRDEVGGELVALHLLKQVLYVERERLA</sequence>
<evidence type="ECO:0000313" key="2">
    <source>
        <dbReference type="Proteomes" id="UP000534677"/>
    </source>
</evidence>
<evidence type="ECO:0000313" key="1">
    <source>
        <dbReference type="EMBL" id="MBC2385290.1"/>
    </source>
</evidence>